<protein>
    <submittedName>
        <fullName evidence="5">Universal stress protein</fullName>
    </submittedName>
</protein>
<evidence type="ECO:0000256" key="3">
    <source>
        <dbReference type="ARBA" id="ARBA00022840"/>
    </source>
</evidence>
<feature type="domain" description="UspA" evidence="4">
    <location>
        <begin position="156"/>
        <end position="290"/>
    </location>
</feature>
<comment type="caution">
    <text evidence="5">The sequence shown here is derived from an EMBL/GenBank/DDBJ whole genome shotgun (WGS) entry which is preliminary data.</text>
</comment>
<reference evidence="6" key="1">
    <citation type="journal article" date="2019" name="Int. J. Syst. Evol. Microbiol.">
        <title>The Global Catalogue of Microorganisms (GCM) 10K type strain sequencing project: providing services to taxonomists for standard genome sequencing and annotation.</title>
        <authorList>
            <consortium name="The Broad Institute Genomics Platform"/>
            <consortium name="The Broad Institute Genome Sequencing Center for Infectious Disease"/>
            <person name="Wu L."/>
            <person name="Ma J."/>
        </authorList>
    </citation>
    <scope>NUCLEOTIDE SEQUENCE [LARGE SCALE GENOMIC DNA]</scope>
    <source>
        <strain evidence="6">CGMCC 4.7330</strain>
    </source>
</reference>
<keyword evidence="3" id="KW-0067">ATP-binding</keyword>
<organism evidence="5 6">
    <name type="scientific">Nocardia jiangsuensis</name>
    <dbReference type="NCBI Taxonomy" id="1691563"/>
    <lineage>
        <taxon>Bacteria</taxon>
        <taxon>Bacillati</taxon>
        <taxon>Actinomycetota</taxon>
        <taxon>Actinomycetes</taxon>
        <taxon>Mycobacteriales</taxon>
        <taxon>Nocardiaceae</taxon>
        <taxon>Nocardia</taxon>
    </lineage>
</organism>
<proteinExistence type="inferred from homology"/>
<evidence type="ECO:0000256" key="1">
    <source>
        <dbReference type="ARBA" id="ARBA00008791"/>
    </source>
</evidence>
<feature type="domain" description="UspA" evidence="4">
    <location>
        <begin position="7"/>
        <end position="142"/>
    </location>
</feature>
<dbReference type="Pfam" id="PF00582">
    <property type="entry name" value="Usp"/>
    <property type="match status" value="2"/>
</dbReference>
<dbReference type="Gene3D" id="3.40.50.620">
    <property type="entry name" value="HUPs"/>
    <property type="match status" value="2"/>
</dbReference>
<evidence type="ECO:0000259" key="4">
    <source>
        <dbReference type="Pfam" id="PF00582"/>
    </source>
</evidence>
<dbReference type="PANTHER" id="PTHR46268">
    <property type="entry name" value="STRESS RESPONSE PROTEIN NHAX"/>
    <property type="match status" value="1"/>
</dbReference>
<evidence type="ECO:0000313" key="5">
    <source>
        <dbReference type="EMBL" id="MFC3962912.1"/>
    </source>
</evidence>
<dbReference type="RefSeq" id="WP_378612665.1">
    <property type="nucleotide sequence ID" value="NZ_JBHSAX010000013.1"/>
</dbReference>
<evidence type="ECO:0000256" key="2">
    <source>
        <dbReference type="ARBA" id="ARBA00022741"/>
    </source>
</evidence>
<keyword evidence="6" id="KW-1185">Reference proteome</keyword>
<dbReference type="InterPro" id="IPR014729">
    <property type="entry name" value="Rossmann-like_a/b/a_fold"/>
</dbReference>
<dbReference type="PANTHER" id="PTHR46268:SF27">
    <property type="entry name" value="UNIVERSAL STRESS PROTEIN RV2623"/>
    <property type="match status" value="1"/>
</dbReference>
<dbReference type="InterPro" id="IPR006016">
    <property type="entry name" value="UspA"/>
</dbReference>
<gene>
    <name evidence="5" type="ORF">ACFO0B_13035</name>
</gene>
<accession>A0ABV8DTQ7</accession>
<keyword evidence="2" id="KW-0547">Nucleotide-binding</keyword>
<name>A0ABV8DTQ7_9NOCA</name>
<dbReference type="Proteomes" id="UP001595696">
    <property type="component" value="Unassembled WGS sequence"/>
</dbReference>
<comment type="similarity">
    <text evidence="1">Belongs to the universal stress protein A family.</text>
</comment>
<dbReference type="SUPFAM" id="SSF52402">
    <property type="entry name" value="Adenine nucleotide alpha hydrolases-like"/>
    <property type="match status" value="2"/>
</dbReference>
<sequence>MQVAQQSIVVGIDGTAPALAAARWAAALAARRGAPLILVSVIAVPDTRIVAPRWADADLRDLLRAEGRRAVRQAAAVVQTDRPGVEPTQLVLDGDPAAELLVAAESARLLVVAAGGASPLRTLLLGSTALRVADKALCPVAIWRGDPDAPLPGRGPVLAGVDGSPCGDVALEHAFDLASLLGTELVALHAWNDPDLLRWSAAPEDERALAERETELLGERLAGWPEKYPDVAVTRVVRKSPAASALLAEAETASLVVAGTHGRNRLVRTMIGSTSQNLLHHAPCPVVLCRLPA</sequence>
<dbReference type="InterPro" id="IPR006015">
    <property type="entry name" value="Universal_stress_UspA"/>
</dbReference>
<dbReference type="EMBL" id="JBHSAX010000013">
    <property type="protein sequence ID" value="MFC3962912.1"/>
    <property type="molecule type" value="Genomic_DNA"/>
</dbReference>
<dbReference type="PRINTS" id="PR01438">
    <property type="entry name" value="UNVRSLSTRESS"/>
</dbReference>
<evidence type="ECO:0000313" key="6">
    <source>
        <dbReference type="Proteomes" id="UP001595696"/>
    </source>
</evidence>
<dbReference type="CDD" id="cd00293">
    <property type="entry name" value="USP-like"/>
    <property type="match status" value="1"/>
</dbReference>